<sequence>MRLQLKLRVKKLEKKGGSRTHKLKILFTVGRSVRIVSSDEASLGNQEDTSKHGRKINDIDKDTEITWLHETRGRLLAQDPKQKGLLFTKRSKQLHQQFLHNNHHNSRFRTRVKGKMEEPEKPINKKELIRLDEEIASKLQAEFDEEVRFTREKVKKEEEANIIAWDNLFVQLLEARKKHFAAMRAQEERNKPPAKAQKRKTMSTYLKNMAGYKHNQLKNKSFDDIQKAEGSETRVEGSSKRAGEELEQENSKKQKLEEDKETTELQRLIEVVPDKEEVSIDVIPLATKPPSIVDWKIHKEGKKNYYQIIRADGSSKMYLVFSHMLKSFDREDSETLYNLVIARSYYQLVAEKIKTARRFSLSENDKEKLSKGDMNVEAKSSSSGSCGKFIEVVIMLILIMVNILVSREAYDKVFNHLHAPLEEKVLILTTAKGVRQGDPLSPFLFLLAAEGLNVLVNDAVDRGIFNGVDVGREKIVVSHLQYVDDTIFFGEWNKKNAINLMCIMKGFEKVSGLKVNLNKSMVYGVGVSRGGVEDMARCMGCSVGKLPINIFRITGWGLYEKGKSGGLNIGSLKAKNLGLIGKWWWRARIEHKAMWVEVVKSIYGADGVMGDFVRMVSGSGSGVWGEEGWIWAWDWVRELRGRVVDDLVGLEEFLSYVNINLNGRDTWNWELDDDGMNSVKKLSSVVEAQCLNVGDANFETIWNNLIPKKINMFAWRTVRGRLPVRVELDRKGIDLHLVLCLICDNACESIDHGIVLYSEVIKVWSLVFGWWHLGNVNAFTTYDMLNHSFMASGCLDNEILYLEKP</sequence>
<evidence type="ECO:0000313" key="4">
    <source>
        <dbReference type="EMBL" id="GJU09818.1"/>
    </source>
</evidence>
<dbReference type="Pfam" id="PF13966">
    <property type="entry name" value="zf-RVT"/>
    <property type="match status" value="1"/>
</dbReference>
<keyword evidence="4" id="KW-0695">RNA-directed DNA polymerase</keyword>
<dbReference type="Pfam" id="PF00078">
    <property type="entry name" value="RVT_1"/>
    <property type="match status" value="1"/>
</dbReference>
<dbReference type="PANTHER" id="PTHR33116:SF77">
    <property type="entry name" value="RNA-DIRECTED DNA POLYMERASE"/>
    <property type="match status" value="1"/>
</dbReference>
<dbReference type="EMBL" id="BQNB010021761">
    <property type="protein sequence ID" value="GJU09818.1"/>
    <property type="molecule type" value="Genomic_DNA"/>
</dbReference>
<dbReference type="InterPro" id="IPR026960">
    <property type="entry name" value="RVT-Znf"/>
</dbReference>
<proteinExistence type="predicted"/>
<evidence type="ECO:0000259" key="2">
    <source>
        <dbReference type="Pfam" id="PF00078"/>
    </source>
</evidence>
<keyword evidence="4" id="KW-0548">Nucleotidyltransferase</keyword>
<reference evidence="4" key="2">
    <citation type="submission" date="2022-01" db="EMBL/GenBank/DDBJ databases">
        <authorList>
            <person name="Yamashiro T."/>
            <person name="Shiraishi A."/>
            <person name="Satake H."/>
            <person name="Nakayama K."/>
        </authorList>
    </citation>
    <scope>NUCLEOTIDE SEQUENCE</scope>
</reference>
<feature type="domain" description="Reverse transcriptase" evidence="2">
    <location>
        <begin position="428"/>
        <end position="523"/>
    </location>
</feature>
<dbReference type="Proteomes" id="UP001151760">
    <property type="component" value="Unassembled WGS sequence"/>
</dbReference>
<keyword evidence="5" id="KW-1185">Reference proteome</keyword>
<protein>
    <submittedName>
        <fullName evidence="4">Reverse transcriptase domain, reverse transcriptase zinc-binding domain protein</fullName>
    </submittedName>
</protein>
<reference evidence="4" key="1">
    <citation type="journal article" date="2022" name="Int. J. Mol. Sci.">
        <title>Draft Genome of Tanacetum Coccineum: Genomic Comparison of Closely Related Tanacetum-Family Plants.</title>
        <authorList>
            <person name="Yamashiro T."/>
            <person name="Shiraishi A."/>
            <person name="Nakayama K."/>
            <person name="Satake H."/>
        </authorList>
    </citation>
    <scope>NUCLEOTIDE SEQUENCE</scope>
</reference>
<name>A0ABQ5JBC5_9ASTR</name>
<evidence type="ECO:0000256" key="1">
    <source>
        <dbReference type="SAM" id="MobiDB-lite"/>
    </source>
</evidence>
<organism evidence="4 5">
    <name type="scientific">Tanacetum coccineum</name>
    <dbReference type="NCBI Taxonomy" id="301880"/>
    <lineage>
        <taxon>Eukaryota</taxon>
        <taxon>Viridiplantae</taxon>
        <taxon>Streptophyta</taxon>
        <taxon>Embryophyta</taxon>
        <taxon>Tracheophyta</taxon>
        <taxon>Spermatophyta</taxon>
        <taxon>Magnoliopsida</taxon>
        <taxon>eudicotyledons</taxon>
        <taxon>Gunneridae</taxon>
        <taxon>Pentapetalae</taxon>
        <taxon>asterids</taxon>
        <taxon>campanulids</taxon>
        <taxon>Asterales</taxon>
        <taxon>Asteraceae</taxon>
        <taxon>Asteroideae</taxon>
        <taxon>Anthemideae</taxon>
        <taxon>Anthemidinae</taxon>
        <taxon>Tanacetum</taxon>
    </lineage>
</organism>
<feature type="region of interest" description="Disordered" evidence="1">
    <location>
        <begin position="227"/>
        <end position="260"/>
    </location>
</feature>
<dbReference type="InterPro" id="IPR000477">
    <property type="entry name" value="RT_dom"/>
</dbReference>
<comment type="caution">
    <text evidence="4">The sequence shown here is derived from an EMBL/GenBank/DDBJ whole genome shotgun (WGS) entry which is preliminary data.</text>
</comment>
<evidence type="ECO:0000259" key="3">
    <source>
        <dbReference type="Pfam" id="PF13966"/>
    </source>
</evidence>
<dbReference type="GO" id="GO:0003964">
    <property type="term" value="F:RNA-directed DNA polymerase activity"/>
    <property type="evidence" value="ECO:0007669"/>
    <property type="project" value="UniProtKB-KW"/>
</dbReference>
<evidence type="ECO:0000313" key="5">
    <source>
        <dbReference type="Proteomes" id="UP001151760"/>
    </source>
</evidence>
<accession>A0ABQ5JBC5</accession>
<keyword evidence="4" id="KW-0808">Transferase</keyword>
<gene>
    <name evidence="4" type="ORF">Tco_1132214</name>
</gene>
<dbReference type="PANTHER" id="PTHR33116">
    <property type="entry name" value="REVERSE TRANSCRIPTASE ZINC-BINDING DOMAIN-CONTAINING PROTEIN-RELATED-RELATED"/>
    <property type="match status" value="1"/>
</dbReference>
<feature type="domain" description="Reverse transcriptase zinc-binding" evidence="3">
    <location>
        <begin position="696"/>
        <end position="764"/>
    </location>
</feature>